<feature type="transmembrane region" description="Helical" evidence="5">
    <location>
        <begin position="25"/>
        <end position="47"/>
    </location>
</feature>
<dbReference type="GO" id="GO:0016020">
    <property type="term" value="C:membrane"/>
    <property type="evidence" value="ECO:0007669"/>
    <property type="project" value="UniProtKB-SubCell"/>
</dbReference>
<evidence type="ECO:0000256" key="1">
    <source>
        <dbReference type="ARBA" id="ARBA00004141"/>
    </source>
</evidence>
<keyword evidence="3 5" id="KW-1133">Transmembrane helix</keyword>
<dbReference type="PANTHER" id="PTHR38480">
    <property type="entry name" value="SLR0254 PROTEIN"/>
    <property type="match status" value="1"/>
</dbReference>
<gene>
    <name evidence="7" type="ORF">KK083_17460</name>
</gene>
<comment type="subcellular location">
    <subcellularLocation>
        <location evidence="1">Membrane</location>
        <topology evidence="1">Multi-pass membrane protein</topology>
    </subcellularLocation>
</comment>
<feature type="transmembrane region" description="Helical" evidence="5">
    <location>
        <begin position="54"/>
        <end position="76"/>
    </location>
</feature>
<accession>A0AAP2DQW8</accession>
<protein>
    <submittedName>
        <fullName evidence="7">RDD family protein</fullName>
    </submittedName>
</protein>
<dbReference type="RefSeq" id="WP_254165316.1">
    <property type="nucleotide sequence ID" value="NZ_JAHESF010000016.1"/>
</dbReference>
<dbReference type="PANTHER" id="PTHR38480:SF1">
    <property type="entry name" value="SLR0254 PROTEIN"/>
    <property type="match status" value="1"/>
</dbReference>
<feature type="domain" description="RDD" evidence="6">
    <location>
        <begin position="19"/>
        <end position="141"/>
    </location>
</feature>
<organism evidence="7 8">
    <name type="scientific">Chryseosolibacter histidini</name>
    <dbReference type="NCBI Taxonomy" id="2782349"/>
    <lineage>
        <taxon>Bacteria</taxon>
        <taxon>Pseudomonadati</taxon>
        <taxon>Bacteroidota</taxon>
        <taxon>Cytophagia</taxon>
        <taxon>Cytophagales</taxon>
        <taxon>Chryseotaleaceae</taxon>
        <taxon>Chryseosolibacter</taxon>
    </lineage>
</organism>
<evidence type="ECO:0000256" key="3">
    <source>
        <dbReference type="ARBA" id="ARBA00022989"/>
    </source>
</evidence>
<dbReference type="Proteomes" id="UP001319200">
    <property type="component" value="Unassembled WGS sequence"/>
</dbReference>
<name>A0AAP2DQW8_9BACT</name>
<dbReference type="InterPro" id="IPR010432">
    <property type="entry name" value="RDD"/>
</dbReference>
<dbReference type="AlphaFoldDB" id="A0AAP2DQW8"/>
<dbReference type="Pfam" id="PF06271">
    <property type="entry name" value="RDD"/>
    <property type="match status" value="1"/>
</dbReference>
<sequence length="236" mass="26174">MQTISVQTTQNVSIQYPIASVGDRIVAYLLDLAILIAYAIAVIAAFVNMDLDVVWPWIVFLVMPWFLYHLMFEIFMNGQSPGKRVMNIQVVRVDGTQPGVGNYLLRWVFSLIDFHILSGAIAVIAIATNGRGQRVGDVVAGTCVVKLIAQKEITASEVFISPEDTYVPVFPQVVQLASRDIELIQRALDANTNHGNMQPVLMVTDKIKSLLGVQTDLAPAQFLYTIVKDFNHLNAR</sequence>
<comment type="caution">
    <text evidence="7">The sequence shown here is derived from an EMBL/GenBank/DDBJ whole genome shotgun (WGS) entry which is preliminary data.</text>
</comment>
<evidence type="ECO:0000313" key="7">
    <source>
        <dbReference type="EMBL" id="MBT1698684.1"/>
    </source>
</evidence>
<evidence type="ECO:0000256" key="2">
    <source>
        <dbReference type="ARBA" id="ARBA00022692"/>
    </source>
</evidence>
<reference evidence="7 8" key="1">
    <citation type="submission" date="2021-05" db="EMBL/GenBank/DDBJ databases">
        <title>A Polyphasic approach of four new species of the genus Ohtaekwangia: Ohtaekwangia histidinii sp. nov., Ohtaekwangia cretensis sp. nov., Ohtaekwangia indiensis sp. nov., Ohtaekwangia reichenbachii sp. nov. from diverse environment.</title>
        <authorList>
            <person name="Octaviana S."/>
        </authorList>
    </citation>
    <scope>NUCLEOTIDE SEQUENCE [LARGE SCALE GENOMIC DNA]</scope>
    <source>
        <strain evidence="7 8">PWU4</strain>
    </source>
</reference>
<feature type="transmembrane region" description="Helical" evidence="5">
    <location>
        <begin position="107"/>
        <end position="127"/>
    </location>
</feature>
<proteinExistence type="predicted"/>
<evidence type="ECO:0000259" key="6">
    <source>
        <dbReference type="Pfam" id="PF06271"/>
    </source>
</evidence>
<keyword evidence="4 5" id="KW-0472">Membrane</keyword>
<keyword evidence="8" id="KW-1185">Reference proteome</keyword>
<keyword evidence="2 5" id="KW-0812">Transmembrane</keyword>
<dbReference type="EMBL" id="JAHESF010000016">
    <property type="protein sequence ID" value="MBT1698684.1"/>
    <property type="molecule type" value="Genomic_DNA"/>
</dbReference>
<evidence type="ECO:0000313" key="8">
    <source>
        <dbReference type="Proteomes" id="UP001319200"/>
    </source>
</evidence>
<evidence type="ECO:0000256" key="5">
    <source>
        <dbReference type="SAM" id="Phobius"/>
    </source>
</evidence>
<evidence type="ECO:0000256" key="4">
    <source>
        <dbReference type="ARBA" id="ARBA00023136"/>
    </source>
</evidence>